<evidence type="ECO:0000313" key="2">
    <source>
        <dbReference type="Proteomes" id="UP001215180"/>
    </source>
</evidence>
<dbReference type="EMBL" id="JARJGR010000630">
    <property type="protein sequence ID" value="MDF3636510.1"/>
    <property type="molecule type" value="Genomic_DNA"/>
</dbReference>
<accession>A0AAW6NJH4</accession>
<sequence>METHLNALGDLLQRLALKHAVRTFRIRGKLTAWLAFMFSA</sequence>
<protein>
    <submittedName>
        <fullName evidence="1">Uncharacterized protein</fullName>
    </submittedName>
</protein>
<comment type="caution">
    <text evidence="1">The sequence shown here is derived from an EMBL/GenBank/DDBJ whole genome shotgun (WGS) entry which is preliminary data.</text>
</comment>
<name>A0AAW6NJH4_ENTCL</name>
<dbReference type="RefSeq" id="WP_255343977.1">
    <property type="nucleotide sequence ID" value="NZ_JARJGR010000630.1"/>
</dbReference>
<reference evidence="1" key="1">
    <citation type="submission" date="2023-03" db="EMBL/GenBank/DDBJ databases">
        <title>A Study on Prevalence and Characterization of Enterobacter cloacae strains in China.</title>
        <authorList>
            <person name="Zheng Z."/>
        </authorList>
    </citation>
    <scope>NUCLEOTIDE SEQUENCE</scope>
    <source>
        <strain evidence="1">EC77</strain>
    </source>
</reference>
<gene>
    <name evidence="1" type="ORF">P3S46_04680</name>
</gene>
<organism evidence="1 2">
    <name type="scientific">Enterobacter cloacae</name>
    <dbReference type="NCBI Taxonomy" id="550"/>
    <lineage>
        <taxon>Bacteria</taxon>
        <taxon>Pseudomonadati</taxon>
        <taxon>Pseudomonadota</taxon>
        <taxon>Gammaproteobacteria</taxon>
        <taxon>Enterobacterales</taxon>
        <taxon>Enterobacteriaceae</taxon>
        <taxon>Enterobacter</taxon>
        <taxon>Enterobacter cloacae complex</taxon>
    </lineage>
</organism>
<dbReference type="Proteomes" id="UP001215180">
    <property type="component" value="Unassembled WGS sequence"/>
</dbReference>
<evidence type="ECO:0000313" key="1">
    <source>
        <dbReference type="EMBL" id="MDF3636510.1"/>
    </source>
</evidence>
<dbReference type="AlphaFoldDB" id="A0AAW6NJH4"/>
<proteinExistence type="predicted"/>